<feature type="compositionally biased region" description="Low complexity" evidence="1">
    <location>
        <begin position="151"/>
        <end position="181"/>
    </location>
</feature>
<sequence>MLASSRPAPQGQGSRDPAATARDAAPCVEGTNPFANRFPSNLQRKEQPLPPPAASAPATAAGRADVTRTARMASRAPADGAPAPRKEASGPLEWFFVRRWSAHAAPAATAPASAAPAADAPAAAGVPGRLAPPTQRASIGAQGGGPRDPCGPALFAAAPAASSHADAPARAAPAEPARVPPAGGGARAGGSGTSCGLPTLSNMLAGFFAPSARAGAPAPAPAPETAPSAVPRAPPPFTGSHATDVAFIAAKRVAAGERAGDMDAATSHVRAALADAAGPATGGARALGADGALVHACLRAHARSPAAAVDALNAMAACQARAGSPLAPLPTAAALAILSHGYAELLPVRDREGCAVVLLRNAALASELAARYGTPALLQAVLWLLLEAAKDSDETQLCGVTLLEDMDGYTPLRRIGWLLHPRLLQAKLAMRVAFPRRAPFRLGALCAYNVPRGPLARCGWGVGRLLAPRGTAFARRGARDELERLVLARFDARSTLPRALGGPLRHNFGEWLRAKAAQLPGGGDAILAGAYAGVPTSAEDASYAPYEPPRARGA</sequence>
<accession>A0A8J5X8K6</accession>
<dbReference type="AlphaFoldDB" id="A0A8J5X8K6"/>
<protein>
    <recommendedName>
        <fullName evidence="4">CRAL-TRIO domain-containing protein</fullName>
    </recommendedName>
</protein>
<comment type="caution">
    <text evidence="2">The sequence shown here is derived from an EMBL/GenBank/DDBJ whole genome shotgun (WGS) entry which is preliminary data.</text>
</comment>
<name>A0A8J5X8K6_DIALT</name>
<evidence type="ECO:0008006" key="4">
    <source>
        <dbReference type="Google" id="ProtNLM"/>
    </source>
</evidence>
<feature type="compositionally biased region" description="Low complexity" evidence="1">
    <location>
        <begin position="15"/>
        <end position="26"/>
    </location>
</feature>
<organism evidence="2 3">
    <name type="scientific">Diacronema lutheri</name>
    <name type="common">Unicellular marine alga</name>
    <name type="synonym">Monochrysis lutheri</name>
    <dbReference type="NCBI Taxonomy" id="2081491"/>
    <lineage>
        <taxon>Eukaryota</taxon>
        <taxon>Haptista</taxon>
        <taxon>Haptophyta</taxon>
        <taxon>Pavlovophyceae</taxon>
        <taxon>Pavlovales</taxon>
        <taxon>Pavlovaceae</taxon>
        <taxon>Diacronema</taxon>
    </lineage>
</organism>
<dbReference type="Gene3D" id="3.40.525.10">
    <property type="entry name" value="CRAL-TRIO lipid binding domain"/>
    <property type="match status" value="1"/>
</dbReference>
<evidence type="ECO:0000313" key="3">
    <source>
        <dbReference type="Proteomes" id="UP000751190"/>
    </source>
</evidence>
<dbReference type="InterPro" id="IPR036865">
    <property type="entry name" value="CRAL-TRIO_dom_sf"/>
</dbReference>
<keyword evidence="3" id="KW-1185">Reference proteome</keyword>
<evidence type="ECO:0000313" key="2">
    <source>
        <dbReference type="EMBL" id="KAG8458442.1"/>
    </source>
</evidence>
<dbReference type="SUPFAM" id="SSF52087">
    <property type="entry name" value="CRAL/TRIO domain"/>
    <property type="match status" value="1"/>
</dbReference>
<proteinExistence type="predicted"/>
<gene>
    <name evidence="2" type="ORF">KFE25_004320</name>
</gene>
<dbReference type="Proteomes" id="UP000751190">
    <property type="component" value="Unassembled WGS sequence"/>
</dbReference>
<feature type="region of interest" description="Disordered" evidence="1">
    <location>
        <begin position="1"/>
        <end position="87"/>
    </location>
</feature>
<dbReference type="EMBL" id="JAGTXO010000051">
    <property type="protein sequence ID" value="KAG8458442.1"/>
    <property type="molecule type" value="Genomic_DNA"/>
</dbReference>
<reference evidence="2" key="1">
    <citation type="submission" date="2021-05" db="EMBL/GenBank/DDBJ databases">
        <title>The genome of the haptophyte Pavlova lutheri (Diacronema luteri, Pavlovales) - a model for lipid biosynthesis in eukaryotic algae.</title>
        <authorList>
            <person name="Hulatt C.J."/>
            <person name="Posewitz M.C."/>
        </authorList>
    </citation>
    <scope>NUCLEOTIDE SEQUENCE</scope>
    <source>
        <strain evidence="2">NIVA-4/92</strain>
    </source>
</reference>
<feature type="region of interest" description="Disordered" evidence="1">
    <location>
        <begin position="120"/>
        <end position="191"/>
    </location>
</feature>
<feature type="region of interest" description="Disordered" evidence="1">
    <location>
        <begin position="213"/>
        <end position="232"/>
    </location>
</feature>
<feature type="compositionally biased region" description="Low complexity" evidence="1">
    <location>
        <begin position="55"/>
        <end position="64"/>
    </location>
</feature>
<feature type="compositionally biased region" description="Gly residues" evidence="1">
    <location>
        <begin position="182"/>
        <end position="191"/>
    </location>
</feature>
<evidence type="ECO:0000256" key="1">
    <source>
        <dbReference type="SAM" id="MobiDB-lite"/>
    </source>
</evidence>